<keyword evidence="7" id="KW-0067">ATP-binding</keyword>
<dbReference type="InterPro" id="IPR005758">
    <property type="entry name" value="UDP-N-AcMur_Ala_ligase_MurC"/>
</dbReference>
<dbReference type="HAMAP" id="MF_00046">
    <property type="entry name" value="MurC"/>
    <property type="match status" value="1"/>
</dbReference>
<proteinExistence type="inferred from homology"/>
<dbReference type="AlphaFoldDB" id="A0A381NI05"/>
<organism evidence="12">
    <name type="scientific">marine metagenome</name>
    <dbReference type="NCBI Taxonomy" id="408172"/>
    <lineage>
        <taxon>unclassified sequences</taxon>
        <taxon>metagenomes</taxon>
        <taxon>ecological metagenomes</taxon>
    </lineage>
</organism>
<keyword evidence="5" id="KW-0436">Ligase</keyword>
<evidence type="ECO:0000256" key="1">
    <source>
        <dbReference type="ARBA" id="ARBA00004496"/>
    </source>
</evidence>
<dbReference type="Pfam" id="PF01225">
    <property type="entry name" value="Mur_ligase"/>
    <property type="match status" value="1"/>
</dbReference>
<evidence type="ECO:0000256" key="4">
    <source>
        <dbReference type="ARBA" id="ARBA00022490"/>
    </source>
</evidence>
<evidence type="ECO:0000256" key="6">
    <source>
        <dbReference type="ARBA" id="ARBA00022741"/>
    </source>
</evidence>
<feature type="domain" description="Mur ligase C-terminal" evidence="10">
    <location>
        <begin position="295"/>
        <end position="427"/>
    </location>
</feature>
<dbReference type="EC" id="6.3.2.8" evidence="3"/>
<dbReference type="GO" id="GO:0005524">
    <property type="term" value="F:ATP binding"/>
    <property type="evidence" value="ECO:0007669"/>
    <property type="project" value="UniProtKB-KW"/>
</dbReference>
<dbReference type="InterPro" id="IPR050061">
    <property type="entry name" value="MurCDEF_pg_biosynth"/>
</dbReference>
<accession>A0A381NI05</accession>
<feature type="domain" description="Mur ligase central" evidence="11">
    <location>
        <begin position="93"/>
        <end position="272"/>
    </location>
</feature>
<dbReference type="SUPFAM" id="SSF53623">
    <property type="entry name" value="MurD-like peptide ligases, catalytic domain"/>
    <property type="match status" value="1"/>
</dbReference>
<evidence type="ECO:0000259" key="9">
    <source>
        <dbReference type="Pfam" id="PF01225"/>
    </source>
</evidence>
<dbReference type="InterPro" id="IPR013221">
    <property type="entry name" value="Mur_ligase_cen"/>
</dbReference>
<keyword evidence="4" id="KW-0963">Cytoplasm</keyword>
<comment type="pathway">
    <text evidence="2">Cell wall biogenesis; peptidoglycan biosynthesis.</text>
</comment>
<dbReference type="Gene3D" id="3.90.190.20">
    <property type="entry name" value="Mur ligase, C-terminal domain"/>
    <property type="match status" value="1"/>
</dbReference>
<dbReference type="SUPFAM" id="SSF53244">
    <property type="entry name" value="MurD-like peptide ligases, peptide-binding domain"/>
    <property type="match status" value="1"/>
</dbReference>
<dbReference type="PANTHER" id="PTHR43445:SF3">
    <property type="entry name" value="UDP-N-ACETYLMURAMATE--L-ALANINE LIGASE"/>
    <property type="match status" value="1"/>
</dbReference>
<evidence type="ECO:0000313" key="12">
    <source>
        <dbReference type="EMBL" id="SUZ54161.1"/>
    </source>
</evidence>
<keyword evidence="6" id="KW-0547">Nucleotide-binding</keyword>
<comment type="catalytic activity">
    <reaction evidence="8">
        <text>UDP-N-acetyl-alpha-D-muramate + L-alanine + ATP = UDP-N-acetyl-alpha-D-muramoyl-L-alanine + ADP + phosphate + H(+)</text>
        <dbReference type="Rhea" id="RHEA:23372"/>
        <dbReference type="ChEBI" id="CHEBI:15378"/>
        <dbReference type="ChEBI" id="CHEBI:30616"/>
        <dbReference type="ChEBI" id="CHEBI:43474"/>
        <dbReference type="ChEBI" id="CHEBI:57972"/>
        <dbReference type="ChEBI" id="CHEBI:70757"/>
        <dbReference type="ChEBI" id="CHEBI:83898"/>
        <dbReference type="ChEBI" id="CHEBI:456216"/>
        <dbReference type="EC" id="6.3.2.8"/>
    </reaction>
</comment>
<dbReference type="Pfam" id="PF08245">
    <property type="entry name" value="Mur_ligase_M"/>
    <property type="match status" value="1"/>
</dbReference>
<evidence type="ECO:0000256" key="7">
    <source>
        <dbReference type="ARBA" id="ARBA00022840"/>
    </source>
</evidence>
<dbReference type="Gene3D" id="3.40.1190.10">
    <property type="entry name" value="Mur-like, catalytic domain"/>
    <property type="match status" value="1"/>
</dbReference>
<dbReference type="NCBIfam" id="TIGR01082">
    <property type="entry name" value="murC"/>
    <property type="match status" value="1"/>
</dbReference>
<name>A0A381NI05_9ZZZZ</name>
<dbReference type="InterPro" id="IPR004101">
    <property type="entry name" value="Mur_ligase_C"/>
</dbReference>
<dbReference type="GO" id="GO:0005737">
    <property type="term" value="C:cytoplasm"/>
    <property type="evidence" value="ECO:0007669"/>
    <property type="project" value="UniProtKB-SubCell"/>
</dbReference>
<dbReference type="InterPro" id="IPR036565">
    <property type="entry name" value="Mur-like_cat_sf"/>
</dbReference>
<reference evidence="12" key="1">
    <citation type="submission" date="2018-05" db="EMBL/GenBank/DDBJ databases">
        <authorList>
            <person name="Lanie J.A."/>
            <person name="Ng W.-L."/>
            <person name="Kazmierczak K.M."/>
            <person name="Andrzejewski T.M."/>
            <person name="Davidsen T.M."/>
            <person name="Wayne K.J."/>
            <person name="Tettelin H."/>
            <person name="Glass J.I."/>
            <person name="Rusch D."/>
            <person name="Podicherti R."/>
            <person name="Tsui H.-C.T."/>
            <person name="Winkler M.E."/>
        </authorList>
    </citation>
    <scope>NUCLEOTIDE SEQUENCE</scope>
</reference>
<dbReference type="GO" id="GO:0008763">
    <property type="term" value="F:UDP-N-acetylmuramate-L-alanine ligase activity"/>
    <property type="evidence" value="ECO:0007669"/>
    <property type="project" value="UniProtKB-EC"/>
</dbReference>
<sequence>MSGLAEVLFNLGYEVSGSDLLDSAVTERLKSLGIDVKIGHEENNVDSQDMIIKSTAIGEENVELIKAQESGLPILKRAELLSSLMNMKRGVAVAGTHGKTTTTSILASIMTEAMLDPTFINGGIINSFASNAKLGTGDYLLAEADESDKSFLMLQPSLEIITNIDADHLVNYENDMNNLEEAFIKFVRKLPFNGLLVACGDDPIIQKLMPSFSRKTILYGFDDRNDYVVDKYKTSSFSSEFTLTNDEGVTSNFKLNLPGKHNVLNATAASVLAIEEGISLINVQAALEKFSGISRRMQFLGKLDQTIVIDDYGHHPTEIKNTIVTLRESFPESEISMIFQPHRFTRTKDLFEEFVEVLKSVERLILLEIYSAGEESIEGISSSTLLESIKNTGLEDVFLAQSNTHAYELIENIISEEKGVLLIQGAGNISEISDKLTQKIK</sequence>
<evidence type="ECO:0000256" key="3">
    <source>
        <dbReference type="ARBA" id="ARBA00012211"/>
    </source>
</evidence>
<dbReference type="PANTHER" id="PTHR43445">
    <property type="entry name" value="UDP-N-ACETYLMURAMATE--L-ALANINE LIGASE-RELATED"/>
    <property type="match status" value="1"/>
</dbReference>
<dbReference type="GO" id="GO:0009252">
    <property type="term" value="P:peptidoglycan biosynthetic process"/>
    <property type="evidence" value="ECO:0007669"/>
    <property type="project" value="UniProtKB-UniPathway"/>
</dbReference>
<evidence type="ECO:0000256" key="2">
    <source>
        <dbReference type="ARBA" id="ARBA00004752"/>
    </source>
</evidence>
<evidence type="ECO:0000256" key="5">
    <source>
        <dbReference type="ARBA" id="ARBA00022598"/>
    </source>
</evidence>
<dbReference type="EMBL" id="UINC01000372">
    <property type="protein sequence ID" value="SUZ54161.1"/>
    <property type="molecule type" value="Genomic_DNA"/>
</dbReference>
<dbReference type="Pfam" id="PF02875">
    <property type="entry name" value="Mur_ligase_C"/>
    <property type="match status" value="1"/>
</dbReference>
<dbReference type="InterPro" id="IPR036615">
    <property type="entry name" value="Mur_ligase_C_dom_sf"/>
</dbReference>
<dbReference type="InterPro" id="IPR000713">
    <property type="entry name" value="Mur_ligase_N"/>
</dbReference>
<dbReference type="SUPFAM" id="SSF51984">
    <property type="entry name" value="MurCD N-terminal domain"/>
    <property type="match status" value="1"/>
</dbReference>
<dbReference type="Gene3D" id="3.40.50.720">
    <property type="entry name" value="NAD(P)-binding Rossmann-like Domain"/>
    <property type="match status" value="1"/>
</dbReference>
<feature type="domain" description="Mur ligase N-terminal catalytic" evidence="9">
    <location>
        <begin position="1"/>
        <end position="88"/>
    </location>
</feature>
<evidence type="ECO:0000256" key="8">
    <source>
        <dbReference type="ARBA" id="ARBA00047833"/>
    </source>
</evidence>
<dbReference type="UniPathway" id="UPA00219"/>
<evidence type="ECO:0000259" key="10">
    <source>
        <dbReference type="Pfam" id="PF02875"/>
    </source>
</evidence>
<gene>
    <name evidence="12" type="ORF">METZ01_LOCUS7015</name>
</gene>
<protein>
    <recommendedName>
        <fullName evidence="3">UDP-N-acetylmuramate--L-alanine ligase</fullName>
        <ecNumber evidence="3">6.3.2.8</ecNumber>
    </recommendedName>
</protein>
<comment type="subcellular location">
    <subcellularLocation>
        <location evidence="1">Cytoplasm</location>
    </subcellularLocation>
</comment>
<evidence type="ECO:0000259" key="11">
    <source>
        <dbReference type="Pfam" id="PF08245"/>
    </source>
</evidence>